<gene>
    <name evidence="1" type="ORF">LEP1GSC035_1151</name>
</gene>
<evidence type="ECO:0000313" key="1">
    <source>
        <dbReference type="EMBL" id="EMM99532.1"/>
    </source>
</evidence>
<dbReference type="Proteomes" id="UP000012099">
    <property type="component" value="Unassembled WGS sequence"/>
</dbReference>
<accession>A0ABN0IY85</accession>
<protein>
    <submittedName>
        <fullName evidence="1">Uncharacterized protein</fullName>
    </submittedName>
</protein>
<keyword evidence="2" id="KW-1185">Reference proteome</keyword>
<reference evidence="1 2" key="1">
    <citation type="submission" date="2013-01" db="EMBL/GenBank/DDBJ databases">
        <authorList>
            <person name="Harkins D.M."/>
            <person name="Durkin A.S."/>
            <person name="Brinkac L.M."/>
            <person name="Haft D.H."/>
            <person name="Selengut J.D."/>
            <person name="Sanka R."/>
            <person name="DePew J."/>
            <person name="Purushe J."/>
            <person name="Whelen A.C."/>
            <person name="Vinetz J.M."/>
            <person name="Sutton G.G."/>
            <person name="Nierman W.C."/>
            <person name="Fouts D.E."/>
        </authorList>
    </citation>
    <scope>NUCLEOTIDE SEQUENCE [LARGE SCALE GENOMIC DNA]</scope>
    <source>
        <strain evidence="1 2">2007001578</strain>
    </source>
</reference>
<name>A0ABN0IY85_9LEPT</name>
<organism evidence="1 2">
    <name type="scientific">Leptospira noguchii str. 2007001578</name>
    <dbReference type="NCBI Taxonomy" id="1049974"/>
    <lineage>
        <taxon>Bacteria</taxon>
        <taxon>Pseudomonadati</taxon>
        <taxon>Spirochaetota</taxon>
        <taxon>Spirochaetia</taxon>
        <taxon>Leptospirales</taxon>
        <taxon>Leptospiraceae</taxon>
        <taxon>Leptospira</taxon>
    </lineage>
</organism>
<evidence type="ECO:0000313" key="2">
    <source>
        <dbReference type="Proteomes" id="UP000012099"/>
    </source>
</evidence>
<dbReference type="EMBL" id="AHMH02000114">
    <property type="protein sequence ID" value="EMM99532.1"/>
    <property type="molecule type" value="Genomic_DNA"/>
</dbReference>
<dbReference type="RefSeq" id="WP_004432042.1">
    <property type="nucleotide sequence ID" value="NZ_AHMH02000114.1"/>
</dbReference>
<proteinExistence type="predicted"/>
<comment type="caution">
    <text evidence="1">The sequence shown here is derived from an EMBL/GenBank/DDBJ whole genome shotgun (WGS) entry which is preliminary data.</text>
</comment>
<sequence>MIKDIKEKLDSSDLGIVQQGIKELESWVVGNGENANLSAYGVGKRESIFVNLWERHGKTFL</sequence>